<keyword evidence="2" id="KW-0288">FMN</keyword>
<dbReference type="InterPro" id="IPR011251">
    <property type="entry name" value="Luciferase-like_dom"/>
</dbReference>
<organism evidence="6">
    <name type="scientific">freshwater metagenome</name>
    <dbReference type="NCBI Taxonomy" id="449393"/>
    <lineage>
        <taxon>unclassified sequences</taxon>
        <taxon>metagenomes</taxon>
        <taxon>ecological metagenomes</taxon>
    </lineage>
</organism>
<proteinExistence type="predicted"/>
<dbReference type="GO" id="GO:0046306">
    <property type="term" value="P:alkanesulfonate catabolic process"/>
    <property type="evidence" value="ECO:0007669"/>
    <property type="project" value="TreeGrafter"/>
</dbReference>
<reference evidence="6" key="1">
    <citation type="submission" date="2020-05" db="EMBL/GenBank/DDBJ databases">
        <authorList>
            <person name="Chiriac C."/>
            <person name="Salcher M."/>
            <person name="Ghai R."/>
            <person name="Kavagutti S V."/>
        </authorList>
    </citation>
    <scope>NUCLEOTIDE SEQUENCE</scope>
</reference>
<dbReference type="PANTHER" id="PTHR42847:SF4">
    <property type="entry name" value="ALKANESULFONATE MONOOXYGENASE-RELATED"/>
    <property type="match status" value="1"/>
</dbReference>
<accession>A0A6J6M830</accession>
<dbReference type="EMBL" id="CAEZWM010000205">
    <property type="protein sequence ID" value="CAB4669034.1"/>
    <property type="molecule type" value="Genomic_DNA"/>
</dbReference>
<feature type="domain" description="Luciferase-like" evidence="5">
    <location>
        <begin position="21"/>
        <end position="249"/>
    </location>
</feature>
<gene>
    <name evidence="6" type="ORF">UFOPK2242_01352</name>
    <name evidence="7" type="ORF">UFOPK3317_00932</name>
</gene>
<dbReference type="EMBL" id="CAFBLK010000155">
    <property type="protein sequence ID" value="CAB4871792.1"/>
    <property type="molecule type" value="Genomic_DNA"/>
</dbReference>
<keyword evidence="3" id="KW-0560">Oxidoreductase</keyword>
<evidence type="ECO:0000256" key="2">
    <source>
        <dbReference type="ARBA" id="ARBA00022643"/>
    </source>
</evidence>
<dbReference type="InterPro" id="IPR050172">
    <property type="entry name" value="SsuD_RutA_monooxygenase"/>
</dbReference>
<dbReference type="GO" id="GO:0008726">
    <property type="term" value="F:alkanesulfonate monooxygenase activity"/>
    <property type="evidence" value="ECO:0007669"/>
    <property type="project" value="TreeGrafter"/>
</dbReference>
<dbReference type="Pfam" id="PF00296">
    <property type="entry name" value="Bac_luciferase"/>
    <property type="match status" value="1"/>
</dbReference>
<dbReference type="NCBIfam" id="TIGR03619">
    <property type="entry name" value="F420_Rv2161c"/>
    <property type="match status" value="1"/>
</dbReference>
<evidence type="ECO:0000313" key="6">
    <source>
        <dbReference type="EMBL" id="CAB4669034.1"/>
    </source>
</evidence>
<protein>
    <submittedName>
        <fullName evidence="6">Unannotated protein</fullName>
    </submittedName>
</protein>
<dbReference type="AlphaFoldDB" id="A0A6J6M830"/>
<dbReference type="Gene3D" id="3.20.20.30">
    <property type="entry name" value="Luciferase-like domain"/>
    <property type="match status" value="1"/>
</dbReference>
<dbReference type="InterPro" id="IPR019921">
    <property type="entry name" value="Lucif-like_OxRdtase_Rv2161c"/>
</dbReference>
<dbReference type="SUPFAM" id="SSF51679">
    <property type="entry name" value="Bacterial luciferase-like"/>
    <property type="match status" value="1"/>
</dbReference>
<evidence type="ECO:0000256" key="1">
    <source>
        <dbReference type="ARBA" id="ARBA00022630"/>
    </source>
</evidence>
<dbReference type="PANTHER" id="PTHR42847">
    <property type="entry name" value="ALKANESULFONATE MONOOXYGENASE"/>
    <property type="match status" value="1"/>
</dbReference>
<evidence type="ECO:0000259" key="5">
    <source>
        <dbReference type="Pfam" id="PF00296"/>
    </source>
</evidence>
<dbReference type="InterPro" id="IPR036661">
    <property type="entry name" value="Luciferase-like_sf"/>
</dbReference>
<sequence length="302" mass="32169">MEGKLRAAVTISGLGRLFNGDLSGVLEAARIADESGIHQIVLPDHLAIGPRLDRYPFAEKFPYPPEEPWLEPITTLAAIAAVTTRVRLATGVLISPVRPALLTAKSVATLDVLSNGRVDLGVGSGWQREEFVDAGLGFVGRTSRMVDSVRACRALWEQAPPVSFASESVTFTDLWCEPRPVQSRIPIGFGGPANALTAERIAELGDGWLPIGVMPDDEIAKGLSEIRAAYAEKGRDSSTIQVRVGLPGITDAKGRVDFSEMKRRAGVLEELGVTTISVALGRFLAGPEDIAPFIEGLGAAFS</sequence>
<evidence type="ECO:0000313" key="7">
    <source>
        <dbReference type="EMBL" id="CAB4871792.1"/>
    </source>
</evidence>
<evidence type="ECO:0000256" key="4">
    <source>
        <dbReference type="ARBA" id="ARBA00023033"/>
    </source>
</evidence>
<evidence type="ECO:0000256" key="3">
    <source>
        <dbReference type="ARBA" id="ARBA00023002"/>
    </source>
</evidence>
<name>A0A6J6M830_9ZZZZ</name>
<keyword evidence="4" id="KW-0503">Monooxygenase</keyword>
<keyword evidence="1" id="KW-0285">Flavoprotein</keyword>